<evidence type="ECO:0000313" key="7">
    <source>
        <dbReference type="EMBL" id="AWI76944.1"/>
    </source>
</evidence>
<dbReference type="PANTHER" id="PTHR42852">
    <property type="entry name" value="THIOL:DISULFIDE INTERCHANGE PROTEIN DSBE"/>
    <property type="match status" value="1"/>
</dbReference>
<dbReference type="Proteomes" id="UP000244930">
    <property type="component" value="Chromosome"/>
</dbReference>
<evidence type="ECO:0000256" key="1">
    <source>
        <dbReference type="ARBA" id="ARBA00004196"/>
    </source>
</evidence>
<gene>
    <name evidence="7" type="ORF">CEW83_18325</name>
</gene>
<dbReference type="RefSeq" id="WP_108950643.1">
    <property type="nucleotide sequence ID" value="NZ_CP022187.1"/>
</dbReference>
<accession>A0A2U8GU36</accession>
<keyword evidence="2" id="KW-0201">Cytochrome c-type biogenesis</keyword>
<dbReference type="Gene3D" id="3.40.30.10">
    <property type="entry name" value="Glutaredoxin"/>
    <property type="match status" value="1"/>
</dbReference>
<dbReference type="GO" id="GO:0016209">
    <property type="term" value="F:antioxidant activity"/>
    <property type="evidence" value="ECO:0007669"/>
    <property type="project" value="InterPro"/>
</dbReference>
<dbReference type="PANTHER" id="PTHR42852:SF6">
    <property type="entry name" value="THIOL:DISULFIDE INTERCHANGE PROTEIN DSBE"/>
    <property type="match status" value="1"/>
</dbReference>
<comment type="subcellular location">
    <subcellularLocation>
        <location evidence="1">Cell envelope</location>
    </subcellularLocation>
</comment>
<keyword evidence="5" id="KW-0812">Transmembrane</keyword>
<keyword evidence="4" id="KW-0676">Redox-active center</keyword>
<dbReference type="PROSITE" id="PS51352">
    <property type="entry name" value="THIOREDOXIN_2"/>
    <property type="match status" value="1"/>
</dbReference>
<evidence type="ECO:0000256" key="5">
    <source>
        <dbReference type="SAM" id="Phobius"/>
    </source>
</evidence>
<feature type="transmembrane region" description="Helical" evidence="5">
    <location>
        <begin position="7"/>
        <end position="25"/>
    </location>
</feature>
<evidence type="ECO:0000259" key="6">
    <source>
        <dbReference type="PROSITE" id="PS51352"/>
    </source>
</evidence>
<keyword evidence="3" id="KW-1015">Disulfide bond</keyword>
<dbReference type="InterPro" id="IPR000866">
    <property type="entry name" value="AhpC/TSA"/>
</dbReference>
<dbReference type="SUPFAM" id="SSF52833">
    <property type="entry name" value="Thioredoxin-like"/>
    <property type="match status" value="1"/>
</dbReference>
<evidence type="ECO:0000256" key="4">
    <source>
        <dbReference type="ARBA" id="ARBA00023284"/>
    </source>
</evidence>
<dbReference type="InterPro" id="IPR036249">
    <property type="entry name" value="Thioredoxin-like_sf"/>
</dbReference>
<dbReference type="GO" id="GO:0017004">
    <property type="term" value="P:cytochrome complex assembly"/>
    <property type="evidence" value="ECO:0007669"/>
    <property type="project" value="UniProtKB-KW"/>
</dbReference>
<sequence length="185" mass="19666">MNRYLQYGLIAAVAGIAGIAGYFTSQIGDSAGSSTTSTASAGTTEALLALALPDTEGHMQPLAQWRGKVIVANFWATWCPPCRREIPDFSAASRSFGDAPVQFVGLSIDSLDKVKAFKAEFDVPYPLLIASADVLALGPGFGNAAQGLPFTVIIDRQGVARHVKVGTLNQDELERKIRPLIDDKS</sequence>
<dbReference type="KEGG" id="acom:CEW83_18325"/>
<dbReference type="InterPro" id="IPR050553">
    <property type="entry name" value="Thioredoxin_ResA/DsbE_sf"/>
</dbReference>
<organism evidence="7 8">
    <name type="scientific">Parazoarcus communis</name>
    <dbReference type="NCBI Taxonomy" id="41977"/>
    <lineage>
        <taxon>Bacteria</taxon>
        <taxon>Pseudomonadati</taxon>
        <taxon>Pseudomonadota</taxon>
        <taxon>Betaproteobacteria</taxon>
        <taxon>Rhodocyclales</taxon>
        <taxon>Zoogloeaceae</taxon>
        <taxon>Parazoarcus</taxon>
    </lineage>
</organism>
<evidence type="ECO:0000313" key="8">
    <source>
        <dbReference type="Proteomes" id="UP000244930"/>
    </source>
</evidence>
<evidence type="ECO:0000256" key="3">
    <source>
        <dbReference type="ARBA" id="ARBA00023157"/>
    </source>
</evidence>
<feature type="domain" description="Thioredoxin" evidence="6">
    <location>
        <begin position="39"/>
        <end position="182"/>
    </location>
</feature>
<keyword evidence="8" id="KW-1185">Reference proteome</keyword>
<name>A0A2U8GU36_9RHOO</name>
<proteinExistence type="predicted"/>
<dbReference type="InterPro" id="IPR013766">
    <property type="entry name" value="Thioredoxin_domain"/>
</dbReference>
<dbReference type="EMBL" id="CP022187">
    <property type="protein sequence ID" value="AWI76944.1"/>
    <property type="molecule type" value="Genomic_DNA"/>
</dbReference>
<protein>
    <submittedName>
        <fullName evidence="7">Thioredoxin</fullName>
    </submittedName>
</protein>
<keyword evidence="5" id="KW-1133">Transmembrane helix</keyword>
<dbReference type="CDD" id="cd02966">
    <property type="entry name" value="TlpA_like_family"/>
    <property type="match status" value="1"/>
</dbReference>
<evidence type="ECO:0000256" key="2">
    <source>
        <dbReference type="ARBA" id="ARBA00022748"/>
    </source>
</evidence>
<reference evidence="7 8" key="1">
    <citation type="submission" date="2017-06" db="EMBL/GenBank/DDBJ databases">
        <title>Azoarcus.</title>
        <authorList>
            <person name="Woo J.-H."/>
            <person name="Kim H.-S."/>
        </authorList>
    </citation>
    <scope>NUCLEOTIDE SEQUENCE [LARGE SCALE GENOMIC DNA]</scope>
    <source>
        <strain evidence="7 8">TSPY31</strain>
    </source>
</reference>
<dbReference type="AlphaFoldDB" id="A0A2U8GU36"/>
<keyword evidence="5" id="KW-0472">Membrane</keyword>
<dbReference type="InterPro" id="IPR017937">
    <property type="entry name" value="Thioredoxin_CS"/>
</dbReference>
<dbReference type="Pfam" id="PF00578">
    <property type="entry name" value="AhpC-TSA"/>
    <property type="match status" value="1"/>
</dbReference>
<dbReference type="GO" id="GO:0030313">
    <property type="term" value="C:cell envelope"/>
    <property type="evidence" value="ECO:0007669"/>
    <property type="project" value="UniProtKB-SubCell"/>
</dbReference>
<dbReference type="GO" id="GO:0015036">
    <property type="term" value="F:disulfide oxidoreductase activity"/>
    <property type="evidence" value="ECO:0007669"/>
    <property type="project" value="UniProtKB-ARBA"/>
</dbReference>
<dbReference type="PROSITE" id="PS00194">
    <property type="entry name" value="THIOREDOXIN_1"/>
    <property type="match status" value="1"/>
</dbReference>